<protein>
    <recommendedName>
        <fullName evidence="7">Cytochrome c oxidase subunit 8, mitochondrial</fullName>
    </recommendedName>
    <alternativeName>
        <fullName evidence="7">Cytochrome c oxidase polypeptide VIII</fullName>
    </alternativeName>
</protein>
<gene>
    <name evidence="8" type="ORF">AMATHDRAFT_3092</name>
</gene>
<keyword evidence="6 7" id="KW-0472">Membrane</keyword>
<comment type="function">
    <text evidence="7">Component of the cytochrome c oxidase, the last enzyme in the mitochondrial electron transport chain which drives oxidative phosphorylation. The respiratory chain contains 3 multisubunit complexes succinate dehydrogenase (complex II, CII), ubiquinol-cytochrome c oxidoreductase (cytochrome b-c1 complex, complex III, CIII) and cytochrome c oxidase (complex IV, CIV), that cooperate to transfer electrons derived from NADH and succinate to molecular oxygen, creating an electrochemical gradient over the inner membrane that drives transmembrane transport and the ATP synthase. Cytochrome c oxidase is the component of the respiratory chain that catalyzes the reduction of oxygen to water. Electrons originating from reduced cytochrome c in the intermembrane space (IMS) are transferred via the dinuclear copper A center (CU(A)) of subunit 2 and heme A of subunit 1 to the active site in subunit 1, a binuclear center (BNC) formed by heme A3 and copper B (CU(B)). The BNC reduces molecular oxygen to 2 water molecules using 4 electrons from cytochrome c in the IMS and 4 protons from the mitochondrial matrix.</text>
</comment>
<comment type="subunit">
    <text evidence="7">Component of the cytochrome c oxidase (complex IV, CIV), a multisubunit enzyme composed of a catalytic core of 3 subunits and several supernumerary subunits. The complex exists as a monomer or a dimer and forms supercomplexes (SCs) in the inner mitochondrial membrane with ubiquinol-cytochrome c oxidoreductase (cytochrome b-c1 complex, complex III, CIII).</text>
</comment>
<dbReference type="Gene3D" id="4.10.49.10">
    <property type="entry name" value="Cytochrome c oxidase subunit VIIc"/>
    <property type="match status" value="1"/>
</dbReference>
<keyword evidence="5 7" id="KW-0496">Mitochondrion</keyword>
<keyword evidence="7" id="KW-0809">Transit peptide</keyword>
<evidence type="ECO:0000256" key="4">
    <source>
        <dbReference type="ARBA" id="ARBA00022792"/>
    </source>
</evidence>
<dbReference type="STRING" id="703135.A0A2A9NUI5"/>
<keyword evidence="7" id="KW-0812">Transmembrane</keyword>
<comment type="subcellular location">
    <subcellularLocation>
        <location evidence="1 7">Mitochondrion inner membrane</location>
        <topology evidence="1 7">Single-pass membrane protein</topology>
    </subcellularLocation>
</comment>
<dbReference type="EMBL" id="KZ301988">
    <property type="protein sequence ID" value="PFH51436.1"/>
    <property type="molecule type" value="Genomic_DNA"/>
</dbReference>
<evidence type="ECO:0000256" key="5">
    <source>
        <dbReference type="ARBA" id="ARBA00023128"/>
    </source>
</evidence>
<dbReference type="GO" id="GO:0005743">
    <property type="term" value="C:mitochondrial inner membrane"/>
    <property type="evidence" value="ECO:0007669"/>
    <property type="project" value="UniProtKB-SubCell"/>
</dbReference>
<keyword evidence="7" id="KW-1133">Transmembrane helix</keyword>
<dbReference type="SUPFAM" id="SSF81427">
    <property type="entry name" value="Mitochondrial cytochrome c oxidase subunit VIIc (aka VIIIa)"/>
    <property type="match status" value="1"/>
</dbReference>
<reference evidence="8 9" key="1">
    <citation type="submission" date="2014-02" db="EMBL/GenBank/DDBJ databases">
        <title>Transposable element dynamics among asymbiotic and ectomycorrhizal Amanita fungi.</title>
        <authorList>
            <consortium name="DOE Joint Genome Institute"/>
            <person name="Hess J."/>
            <person name="Skrede I."/>
            <person name="Wolfe B."/>
            <person name="LaButti K."/>
            <person name="Ohm R.A."/>
            <person name="Grigoriev I.V."/>
            <person name="Pringle A."/>
        </authorList>
    </citation>
    <scope>NUCLEOTIDE SEQUENCE [LARGE SCALE GENOMIC DNA]</scope>
    <source>
        <strain evidence="8 9">SKay4041</strain>
    </source>
</reference>
<dbReference type="Proteomes" id="UP000242287">
    <property type="component" value="Unassembled WGS sequence"/>
</dbReference>
<dbReference type="InterPro" id="IPR004202">
    <property type="entry name" value="COX7C/Cox8"/>
</dbReference>
<evidence type="ECO:0000256" key="7">
    <source>
        <dbReference type="RuleBase" id="RU368123"/>
    </source>
</evidence>
<name>A0A2A9NUI5_9AGAR</name>
<keyword evidence="9" id="KW-1185">Reference proteome</keyword>
<evidence type="ECO:0000256" key="3">
    <source>
        <dbReference type="ARBA" id="ARBA00010514"/>
    </source>
</evidence>
<sequence>MLSAATRTLILRQRPRAFHSSAVARSDHGHYHHLPFNFPGEKKGVFAIKLFAFMASGFSIPLIAAGYQLKKSGGAS</sequence>
<dbReference type="GO" id="GO:0006123">
    <property type="term" value="P:mitochondrial electron transport, cytochrome c to oxygen"/>
    <property type="evidence" value="ECO:0007669"/>
    <property type="project" value="UniProtKB-UniRule"/>
</dbReference>
<dbReference type="Pfam" id="PF02935">
    <property type="entry name" value="COX7C"/>
    <property type="match status" value="1"/>
</dbReference>
<evidence type="ECO:0000256" key="1">
    <source>
        <dbReference type="ARBA" id="ARBA00004434"/>
    </source>
</evidence>
<evidence type="ECO:0000256" key="2">
    <source>
        <dbReference type="ARBA" id="ARBA00004673"/>
    </source>
</evidence>
<dbReference type="OrthoDB" id="9974841at2759"/>
<dbReference type="GO" id="GO:0045277">
    <property type="term" value="C:respiratory chain complex IV"/>
    <property type="evidence" value="ECO:0007669"/>
    <property type="project" value="UniProtKB-UniRule"/>
</dbReference>
<accession>A0A2A9NUI5</accession>
<feature type="transmembrane region" description="Helical" evidence="7">
    <location>
        <begin position="46"/>
        <end position="67"/>
    </location>
</feature>
<dbReference type="AlphaFoldDB" id="A0A2A9NUI5"/>
<organism evidence="8 9">
    <name type="scientific">Amanita thiersii Skay4041</name>
    <dbReference type="NCBI Taxonomy" id="703135"/>
    <lineage>
        <taxon>Eukaryota</taxon>
        <taxon>Fungi</taxon>
        <taxon>Dikarya</taxon>
        <taxon>Basidiomycota</taxon>
        <taxon>Agaricomycotina</taxon>
        <taxon>Agaricomycetes</taxon>
        <taxon>Agaricomycetidae</taxon>
        <taxon>Agaricales</taxon>
        <taxon>Pluteineae</taxon>
        <taxon>Amanitaceae</taxon>
        <taxon>Amanita</taxon>
    </lineage>
</organism>
<evidence type="ECO:0000313" key="9">
    <source>
        <dbReference type="Proteomes" id="UP000242287"/>
    </source>
</evidence>
<keyword evidence="4 7" id="KW-0999">Mitochondrion inner membrane</keyword>
<evidence type="ECO:0000313" key="8">
    <source>
        <dbReference type="EMBL" id="PFH51436.1"/>
    </source>
</evidence>
<evidence type="ECO:0000256" key="6">
    <source>
        <dbReference type="ARBA" id="ARBA00023136"/>
    </source>
</evidence>
<comment type="similarity">
    <text evidence="3 7">Belongs to the cytochrome c oxidase VIIc family.</text>
</comment>
<comment type="pathway">
    <text evidence="2 7">Energy metabolism; oxidative phosphorylation.</text>
</comment>
<dbReference type="UniPathway" id="UPA00705"/>
<dbReference type="InterPro" id="IPR036636">
    <property type="entry name" value="COX7C/Cox8_sf"/>
</dbReference>
<proteinExistence type="inferred from homology"/>